<dbReference type="PANTHER" id="PTHR45923">
    <property type="entry name" value="PROTEIN SEY1"/>
    <property type="match status" value="1"/>
</dbReference>
<organism evidence="3 4">
    <name type="scientific">Bondarzewia mesenterica</name>
    <dbReference type="NCBI Taxonomy" id="1095465"/>
    <lineage>
        <taxon>Eukaryota</taxon>
        <taxon>Fungi</taxon>
        <taxon>Dikarya</taxon>
        <taxon>Basidiomycota</taxon>
        <taxon>Agaricomycotina</taxon>
        <taxon>Agaricomycetes</taxon>
        <taxon>Russulales</taxon>
        <taxon>Bondarzewiaceae</taxon>
        <taxon>Bondarzewia</taxon>
    </lineage>
</organism>
<keyword evidence="4" id="KW-1185">Reference proteome</keyword>
<feature type="compositionally biased region" description="Basic and acidic residues" evidence="1">
    <location>
        <begin position="247"/>
        <end position="258"/>
    </location>
</feature>
<reference evidence="3 4" key="1">
    <citation type="submission" date="2019-02" db="EMBL/GenBank/DDBJ databases">
        <title>Genome sequencing of the rare red list fungi Bondarzewia mesenterica.</title>
        <authorList>
            <person name="Buettner E."/>
            <person name="Kellner H."/>
        </authorList>
    </citation>
    <scope>NUCLEOTIDE SEQUENCE [LARGE SCALE GENOMIC DNA]</scope>
    <source>
        <strain evidence="3 4">DSM 108281</strain>
    </source>
</reference>
<feature type="region of interest" description="Disordered" evidence="1">
    <location>
        <begin position="227"/>
        <end position="296"/>
    </location>
</feature>
<dbReference type="AlphaFoldDB" id="A0A4V3XG07"/>
<protein>
    <recommendedName>
        <fullName evidence="2">Sey1/RHD3-like three-helix bundle domain-containing protein</fullName>
    </recommendedName>
</protein>
<name>A0A4V3XG07_9AGAM</name>
<evidence type="ECO:0000259" key="2">
    <source>
        <dbReference type="Pfam" id="PF20428"/>
    </source>
</evidence>
<sequence length="296" mass="33056">MRVDGYNFAEVVGKAPAHCEIHFTKDAKEAVVSDEDAAWSWVQELGLLEEELRRVSDQLRKDETKKIVNAIEISEPVDLLLNKASPDMWDSIRRTFKETLDKAETSYLTKAKDFDCTVEENEVALASLRKCAWIALRAKIDKQTVDNVLLGKLRAYFEERFRCDDAGVPRVWKPEDDIDGDFKEAKDQTLDVIPLDSRISPNDTSLESAITLSTRLSVASVLTPAGRCQMPPDAVPVGRPANQVGVDEARSEGKEGRGSDVLVPRERKKGKGRGDDEVMSSSPDNGRNERKQGPRK</sequence>
<dbReference type="PANTHER" id="PTHR45923:SF2">
    <property type="entry name" value="PROTEIN SEY1"/>
    <property type="match status" value="1"/>
</dbReference>
<dbReference type="Pfam" id="PF20428">
    <property type="entry name" value="Sey1_3HB"/>
    <property type="match status" value="1"/>
</dbReference>
<feature type="compositionally biased region" description="Basic and acidic residues" evidence="1">
    <location>
        <begin position="286"/>
        <end position="296"/>
    </location>
</feature>
<comment type="caution">
    <text evidence="3">The sequence shown here is derived from an EMBL/GenBank/DDBJ whole genome shotgun (WGS) entry which is preliminary data.</text>
</comment>
<dbReference type="EMBL" id="SGPL01000041">
    <property type="protein sequence ID" value="THH19573.1"/>
    <property type="molecule type" value="Genomic_DNA"/>
</dbReference>
<feature type="domain" description="Sey1/RHD3-like three-helix bundle" evidence="2">
    <location>
        <begin position="5"/>
        <end position="212"/>
    </location>
</feature>
<dbReference type="OrthoDB" id="1597724at2759"/>
<proteinExistence type="predicted"/>
<evidence type="ECO:0000313" key="4">
    <source>
        <dbReference type="Proteomes" id="UP000310158"/>
    </source>
</evidence>
<dbReference type="GO" id="GO:0005783">
    <property type="term" value="C:endoplasmic reticulum"/>
    <property type="evidence" value="ECO:0007669"/>
    <property type="project" value="TreeGrafter"/>
</dbReference>
<accession>A0A4V3XG07</accession>
<dbReference type="InterPro" id="IPR046758">
    <property type="entry name" value="Sey1/RHD3-like_3HB"/>
</dbReference>
<dbReference type="GO" id="GO:0003924">
    <property type="term" value="F:GTPase activity"/>
    <property type="evidence" value="ECO:0007669"/>
    <property type="project" value="TreeGrafter"/>
</dbReference>
<dbReference type="GO" id="GO:0016320">
    <property type="term" value="P:endoplasmic reticulum membrane fusion"/>
    <property type="evidence" value="ECO:0007669"/>
    <property type="project" value="TreeGrafter"/>
</dbReference>
<evidence type="ECO:0000256" key="1">
    <source>
        <dbReference type="SAM" id="MobiDB-lite"/>
    </source>
</evidence>
<dbReference type="Proteomes" id="UP000310158">
    <property type="component" value="Unassembled WGS sequence"/>
</dbReference>
<dbReference type="InterPro" id="IPR008803">
    <property type="entry name" value="RHD3/Sey1"/>
</dbReference>
<evidence type="ECO:0000313" key="3">
    <source>
        <dbReference type="EMBL" id="THH19573.1"/>
    </source>
</evidence>
<gene>
    <name evidence="3" type="ORF">EW146_g1606</name>
</gene>